<evidence type="ECO:0000313" key="3">
    <source>
        <dbReference type="EMBL" id="GMN32679.1"/>
    </source>
</evidence>
<evidence type="ECO:0000313" key="4">
    <source>
        <dbReference type="Proteomes" id="UP001187192"/>
    </source>
</evidence>
<accession>A0AA88DBB7</accession>
<feature type="region of interest" description="Disordered" evidence="1">
    <location>
        <begin position="97"/>
        <end position="117"/>
    </location>
</feature>
<proteinExistence type="predicted"/>
<evidence type="ECO:0000256" key="1">
    <source>
        <dbReference type="SAM" id="MobiDB-lite"/>
    </source>
</evidence>
<keyword evidence="2" id="KW-0732">Signal</keyword>
<sequence length="117" mass="12052">MVIGLIAFQVIFLVGSSCVYAATGRSVLGWGLLCLKSVSGWVLTEGPGGSLLSSQAGCLSLAMATGARGIALGSGFWFSVRSMANGLVTGVGIRGARRQATSPPSWPTKKNKDLLHI</sequence>
<protein>
    <submittedName>
        <fullName evidence="3">Uncharacterized protein</fullName>
    </submittedName>
</protein>
<reference evidence="3" key="1">
    <citation type="submission" date="2023-07" db="EMBL/GenBank/DDBJ databases">
        <title>draft genome sequence of fig (Ficus carica).</title>
        <authorList>
            <person name="Takahashi T."/>
            <person name="Nishimura K."/>
        </authorList>
    </citation>
    <scope>NUCLEOTIDE SEQUENCE</scope>
</reference>
<keyword evidence="4" id="KW-1185">Reference proteome</keyword>
<name>A0AA88DBB7_FICCA</name>
<dbReference type="Proteomes" id="UP001187192">
    <property type="component" value="Unassembled WGS sequence"/>
</dbReference>
<evidence type="ECO:0000256" key="2">
    <source>
        <dbReference type="SAM" id="SignalP"/>
    </source>
</evidence>
<dbReference type="EMBL" id="BTGU01000003">
    <property type="protein sequence ID" value="GMN32679.1"/>
    <property type="molecule type" value="Genomic_DNA"/>
</dbReference>
<dbReference type="AlphaFoldDB" id="A0AA88DBB7"/>
<comment type="caution">
    <text evidence="3">The sequence shown here is derived from an EMBL/GenBank/DDBJ whole genome shotgun (WGS) entry which is preliminary data.</text>
</comment>
<gene>
    <name evidence="3" type="ORF">TIFTF001_003789</name>
</gene>
<organism evidence="3 4">
    <name type="scientific">Ficus carica</name>
    <name type="common">Common fig</name>
    <dbReference type="NCBI Taxonomy" id="3494"/>
    <lineage>
        <taxon>Eukaryota</taxon>
        <taxon>Viridiplantae</taxon>
        <taxon>Streptophyta</taxon>
        <taxon>Embryophyta</taxon>
        <taxon>Tracheophyta</taxon>
        <taxon>Spermatophyta</taxon>
        <taxon>Magnoliopsida</taxon>
        <taxon>eudicotyledons</taxon>
        <taxon>Gunneridae</taxon>
        <taxon>Pentapetalae</taxon>
        <taxon>rosids</taxon>
        <taxon>fabids</taxon>
        <taxon>Rosales</taxon>
        <taxon>Moraceae</taxon>
        <taxon>Ficeae</taxon>
        <taxon>Ficus</taxon>
    </lineage>
</organism>
<feature type="signal peptide" evidence="2">
    <location>
        <begin position="1"/>
        <end position="21"/>
    </location>
</feature>
<feature type="chain" id="PRO_5041689275" evidence="2">
    <location>
        <begin position="22"/>
        <end position="117"/>
    </location>
</feature>